<dbReference type="PANTHER" id="PTHR46795">
    <property type="entry name" value="ABC TRANSPORTER PERMEASE-RELATED-RELATED"/>
    <property type="match status" value="1"/>
</dbReference>
<reference evidence="9 12" key="1">
    <citation type="submission" date="2018-01" db="EMBL/GenBank/DDBJ databases">
        <title>Complete genome sequence of Staphylococcus Scheliferi isolated from human.</title>
        <authorList>
            <person name="Abouelkhair M.A."/>
            <person name="Bemis D.A."/>
            <person name="Kania S.A."/>
        </authorList>
    </citation>
    <scope>NUCLEOTIDE SEQUENCE [LARGE SCALE GENOMIC DNA]</scope>
    <source>
        <strain evidence="9 12">ATCC 43808</strain>
    </source>
</reference>
<dbReference type="GeneID" id="93790848"/>
<keyword evidence="6" id="KW-0813">Transport</keyword>
<accession>A0A7Z7QRC4</accession>
<dbReference type="InterPro" id="IPR003838">
    <property type="entry name" value="ABC3_permease_C"/>
</dbReference>
<evidence type="ECO:0000256" key="1">
    <source>
        <dbReference type="ARBA" id="ARBA00004651"/>
    </source>
</evidence>
<feature type="transmembrane region" description="Helical" evidence="6">
    <location>
        <begin position="202"/>
        <end position="222"/>
    </location>
</feature>
<feature type="transmembrane region" description="Helical" evidence="6">
    <location>
        <begin position="599"/>
        <end position="622"/>
    </location>
</feature>
<evidence type="ECO:0000313" key="12">
    <source>
        <dbReference type="Proteomes" id="UP000572988"/>
    </source>
</evidence>
<feature type="domain" description="ABC3 transporter permease C-terminal" evidence="7">
    <location>
        <begin position="519"/>
        <end position="622"/>
    </location>
</feature>
<keyword evidence="12" id="KW-1185">Reference proteome</keyword>
<gene>
    <name evidence="9" type="ORF">C1O36_11080</name>
    <name evidence="10" type="ORF">NCTC12218_02207</name>
</gene>
<evidence type="ECO:0000256" key="4">
    <source>
        <dbReference type="ARBA" id="ARBA00022989"/>
    </source>
</evidence>
<reference evidence="8 11" key="3">
    <citation type="submission" date="2020-11" db="EMBL/GenBank/DDBJ databases">
        <authorList>
            <consortium name="Pathogen Informatics"/>
        </authorList>
    </citation>
    <scope>NUCLEOTIDE SEQUENCE [LARGE SCALE GENOMIC DNA]</scope>
    <source>
        <strain evidence="8 11">NCTC12218</strain>
    </source>
</reference>
<feature type="transmembrane region" description="Helical" evidence="6">
    <location>
        <begin position="568"/>
        <end position="587"/>
    </location>
</feature>
<feature type="transmembrane region" description="Helical" evidence="6">
    <location>
        <begin position="154"/>
        <end position="175"/>
    </location>
</feature>
<dbReference type="RefSeq" id="WP_016424408.1">
    <property type="nucleotide sequence ID" value="NZ_CABKRV010000001.1"/>
</dbReference>
<keyword evidence="2 6" id="KW-1003">Cell membrane</keyword>
<dbReference type="EMBL" id="UHEF01000001">
    <property type="protein sequence ID" value="SUM90125.1"/>
    <property type="molecule type" value="Genomic_DNA"/>
</dbReference>
<dbReference type="Proteomes" id="UP000572988">
    <property type="component" value="Unassembled WGS sequence"/>
</dbReference>
<keyword evidence="5 6" id="KW-0472">Membrane</keyword>
<evidence type="ECO:0000256" key="6">
    <source>
        <dbReference type="PIRNR" id="PIRNR018968"/>
    </source>
</evidence>
<dbReference type="PIRSF" id="PIRSF018968">
    <property type="entry name" value="ABC_permease_BceB"/>
    <property type="match status" value="1"/>
</dbReference>
<dbReference type="Proteomes" id="UP000264146">
    <property type="component" value="Chromosome"/>
</dbReference>
<protein>
    <submittedName>
        <fullName evidence="10">ABC transporter permease</fullName>
    </submittedName>
</protein>
<dbReference type="InterPro" id="IPR027022">
    <property type="entry name" value="ABC_permease_BceB-typ"/>
</dbReference>
<proteinExistence type="inferred from homology"/>
<evidence type="ECO:0000256" key="2">
    <source>
        <dbReference type="ARBA" id="ARBA00022475"/>
    </source>
</evidence>
<feature type="transmembrane region" description="Helical" evidence="6">
    <location>
        <begin position="228"/>
        <end position="248"/>
    </location>
</feature>
<dbReference type="GO" id="GO:0005886">
    <property type="term" value="C:plasma membrane"/>
    <property type="evidence" value="ECO:0007669"/>
    <property type="project" value="UniProtKB-SubCell"/>
</dbReference>
<evidence type="ECO:0000313" key="9">
    <source>
        <dbReference type="EMBL" id="NHA35006.1"/>
    </source>
</evidence>
<dbReference type="EMBL" id="LR962863">
    <property type="protein sequence ID" value="CAD7360530.1"/>
    <property type="molecule type" value="Genomic_DNA"/>
</dbReference>
<feature type="transmembrane region" description="Helical" evidence="6">
    <location>
        <begin position="109"/>
        <end position="134"/>
    </location>
</feature>
<keyword evidence="3 6" id="KW-0812">Transmembrane</keyword>
<evidence type="ECO:0000256" key="3">
    <source>
        <dbReference type="ARBA" id="ARBA00022692"/>
    </source>
</evidence>
<feature type="transmembrane region" description="Helical" evidence="6">
    <location>
        <begin position="58"/>
        <end position="80"/>
    </location>
</feature>
<feature type="transmembrane region" description="Helical" evidence="6">
    <location>
        <begin position="509"/>
        <end position="534"/>
    </location>
</feature>
<feature type="domain" description="ABC3 transporter permease C-terminal" evidence="7">
    <location>
        <begin position="64"/>
        <end position="178"/>
    </location>
</feature>
<dbReference type="InterPro" id="IPR052536">
    <property type="entry name" value="ABC-4_Integral_Memb_Prot"/>
</dbReference>
<comment type="subcellular location">
    <subcellularLocation>
        <location evidence="1 6">Cell membrane</location>
        <topology evidence="1 6">Multi-pass membrane protein</topology>
    </subcellularLocation>
</comment>
<dbReference type="PANTHER" id="PTHR46795:SF3">
    <property type="entry name" value="ABC TRANSPORTER PERMEASE"/>
    <property type="match status" value="1"/>
</dbReference>
<comment type="similarity">
    <text evidence="6">Belongs to the ABC-4 integral membrane protein family.</text>
</comment>
<evidence type="ECO:0000313" key="10">
    <source>
        <dbReference type="EMBL" id="SUM90125.1"/>
    </source>
</evidence>
<keyword evidence="4 6" id="KW-1133">Transmembrane helix</keyword>
<dbReference type="AlphaFoldDB" id="A0A7Z7QRC4"/>
<dbReference type="Pfam" id="PF02687">
    <property type="entry name" value="FtsX"/>
    <property type="match status" value="2"/>
</dbReference>
<organism evidence="10">
    <name type="scientific">Staphylococcus schleiferi</name>
    <dbReference type="NCBI Taxonomy" id="1295"/>
    <lineage>
        <taxon>Bacteria</taxon>
        <taxon>Bacillati</taxon>
        <taxon>Bacillota</taxon>
        <taxon>Bacilli</taxon>
        <taxon>Bacillales</taxon>
        <taxon>Staphylococcaceae</taxon>
        <taxon>Staphylococcus</taxon>
    </lineage>
</organism>
<feature type="transmembrane region" description="Helical" evidence="6">
    <location>
        <begin position="20"/>
        <end position="38"/>
    </location>
</feature>
<sequence length="632" mass="71743">MRFSHIVLKNFRQNLRHYAIYLFSLLLSISLYFSFVTLKYTDDITHSESAKLLKNSAAIGEKFLFVIIIVFLLYANWLFIKRRTKSFALFQLIGLSRKDLMRMLGLEQIVIFISTTFIGGIIGLFGSRLLLLIIKNVAHLPLEIKIAFEPQALGVTLVLVILSFLLIMIQSYLFLKRRSIIQMMNDIKQTEAPQAQITKRDVILGILGIVMIGTGYYLSVIMLREATLIMTLIPLILLTTVLGAYFFFRSSVSLIFKALKRSKHGYVNVTDVVFTASIMHRMKKNAFSLTAIGIISAITITILSFAAIGQANIQKNVDIMSPHEFTYMKEKSAQQFENQLKSHHIPYDKNVLHMIDVSILKEGSDVDKNYTVTPVVSDKEIDDVQVNKGEVAFVNGSSVSNNISGLKKGIQMRLGNDKKYVQLKVKDISNQFYVANRIIIGQSLAVVNDKDFKTLQTTQLNNKESGPTTQIGYDLKNEKDIKAAEKWNQQYNKEIPQNRSSLLTEQLQFSGMFLFVSSFLGIAFLIAAGCIIYIKQMDETEDEMQNYRILRKMGYTHQDMFKGLALKVVFNFGLPLIIGLLHAGFAARAFNELMDGQSFIPVFIAMGVYTIIYFVFALLAYMHSRRSIKYSI</sequence>
<evidence type="ECO:0000256" key="5">
    <source>
        <dbReference type="ARBA" id="ARBA00023136"/>
    </source>
</evidence>
<evidence type="ECO:0000313" key="8">
    <source>
        <dbReference type="EMBL" id="CAD7360530.1"/>
    </source>
</evidence>
<evidence type="ECO:0000259" key="7">
    <source>
        <dbReference type="Pfam" id="PF02687"/>
    </source>
</evidence>
<reference evidence="10" key="2">
    <citation type="submission" date="2018-06" db="EMBL/GenBank/DDBJ databases">
        <authorList>
            <consortium name="Pathogen Informatics"/>
            <person name="Doyle S."/>
        </authorList>
    </citation>
    <scope>NUCLEOTIDE SEQUENCE [LARGE SCALE GENOMIC DNA]</scope>
    <source>
        <strain evidence="10">NCTC12218</strain>
    </source>
</reference>
<dbReference type="EMBL" id="POVK01000049">
    <property type="protein sequence ID" value="NHA35006.1"/>
    <property type="molecule type" value="Genomic_DNA"/>
</dbReference>
<evidence type="ECO:0000313" key="11">
    <source>
        <dbReference type="Proteomes" id="UP000264146"/>
    </source>
</evidence>
<name>A0A7Z7QRC4_STASC</name>
<dbReference type="GO" id="GO:0055085">
    <property type="term" value="P:transmembrane transport"/>
    <property type="evidence" value="ECO:0007669"/>
    <property type="project" value="UniProtKB-UniRule"/>
</dbReference>
<feature type="transmembrane region" description="Helical" evidence="6">
    <location>
        <begin position="286"/>
        <end position="308"/>
    </location>
</feature>